<gene>
    <name evidence="1" type="ORF">GCM10011340_35250</name>
</gene>
<dbReference type="EMBL" id="BNAG01000006">
    <property type="protein sequence ID" value="GHE75345.1"/>
    <property type="molecule type" value="Genomic_DNA"/>
</dbReference>
<proteinExistence type="predicted"/>
<sequence>MKNLIVVLIACTAILASCSNPQETPLVEPLALPTQNSSSLPRLFTNAKGETFLSWVERNPEKVAKLYFSKLKDGQWQSPRLIAEGSNWFINWADFPSVIENNELMAAHWLQKSEKGTYDYDIQVAFSNNSGNNWQAPITPHKDGISAEHGFVTMLPLEDQKTFVTWLDGRNTKGDHAKDGGHGGAGAMTLRAAIFDSEGETLEEWELDDRVCDCCQTAAAQTKDGLVVVYRDRSEGEIRDMSVVRYVNGEWTKPQPLKVEMWEMPACPVNGPSITAQGNQLAVAWFMAKGGYPEVKLAFSQDGGATFGEAVVVSHGTTNGRVGTTTLNNGNVLVSWLETADDTAKIMLAKYDKTGTLLKRMTIAETSAARASGFPVLTSNGEDIYMAWTQADEQTSIKTAKVNFE</sequence>
<dbReference type="PROSITE" id="PS51257">
    <property type="entry name" value="PROKAR_LIPOPROTEIN"/>
    <property type="match status" value="1"/>
</dbReference>
<dbReference type="Proteomes" id="UP000658258">
    <property type="component" value="Unassembled WGS sequence"/>
</dbReference>
<name>A0ABQ3I9B7_9BACT</name>
<dbReference type="RefSeq" id="WP_189631638.1">
    <property type="nucleotide sequence ID" value="NZ_BNAG01000006.1"/>
</dbReference>
<accession>A0ABQ3I9B7</accession>
<keyword evidence="2" id="KW-1185">Reference proteome</keyword>
<evidence type="ECO:0008006" key="3">
    <source>
        <dbReference type="Google" id="ProtNLM"/>
    </source>
</evidence>
<dbReference type="SUPFAM" id="SSF50939">
    <property type="entry name" value="Sialidases"/>
    <property type="match status" value="1"/>
</dbReference>
<dbReference type="InterPro" id="IPR036278">
    <property type="entry name" value="Sialidase_sf"/>
</dbReference>
<dbReference type="Gene3D" id="2.120.10.10">
    <property type="match status" value="1"/>
</dbReference>
<organism evidence="1 2">
    <name type="scientific">Roseivirga thermotolerans</name>
    <dbReference type="NCBI Taxonomy" id="1758176"/>
    <lineage>
        <taxon>Bacteria</taxon>
        <taxon>Pseudomonadati</taxon>
        <taxon>Bacteroidota</taxon>
        <taxon>Cytophagia</taxon>
        <taxon>Cytophagales</taxon>
        <taxon>Roseivirgaceae</taxon>
        <taxon>Roseivirga</taxon>
    </lineage>
</organism>
<evidence type="ECO:0000313" key="2">
    <source>
        <dbReference type="Proteomes" id="UP000658258"/>
    </source>
</evidence>
<reference evidence="2" key="1">
    <citation type="journal article" date="2019" name="Int. J. Syst. Evol. Microbiol.">
        <title>The Global Catalogue of Microorganisms (GCM) 10K type strain sequencing project: providing services to taxonomists for standard genome sequencing and annotation.</title>
        <authorList>
            <consortium name="The Broad Institute Genomics Platform"/>
            <consortium name="The Broad Institute Genome Sequencing Center for Infectious Disease"/>
            <person name="Wu L."/>
            <person name="Ma J."/>
        </authorList>
    </citation>
    <scope>NUCLEOTIDE SEQUENCE [LARGE SCALE GENOMIC DNA]</scope>
    <source>
        <strain evidence="2">CGMCC 1.15111</strain>
    </source>
</reference>
<comment type="caution">
    <text evidence="1">The sequence shown here is derived from an EMBL/GenBank/DDBJ whole genome shotgun (WGS) entry which is preliminary data.</text>
</comment>
<protein>
    <recommendedName>
        <fullName evidence="3">Exo-alpha-sialidase</fullName>
    </recommendedName>
</protein>
<evidence type="ECO:0000313" key="1">
    <source>
        <dbReference type="EMBL" id="GHE75345.1"/>
    </source>
</evidence>